<feature type="compositionally biased region" description="Polar residues" evidence="1">
    <location>
        <begin position="22"/>
        <end position="33"/>
    </location>
</feature>
<proteinExistence type="predicted"/>
<dbReference type="AlphaFoldDB" id="W1PFA0"/>
<feature type="region of interest" description="Disordered" evidence="1">
    <location>
        <begin position="1"/>
        <end position="40"/>
    </location>
</feature>
<dbReference type="PANTHER" id="PTHR33132">
    <property type="entry name" value="OSJNBB0118P14.9 PROTEIN"/>
    <property type="match status" value="1"/>
</dbReference>
<dbReference type="Gramene" id="ERN06399">
    <property type="protein sequence ID" value="ERN06399"/>
    <property type="gene ID" value="AMTR_s00016p00253230"/>
</dbReference>
<dbReference type="OMA" id="SKCVSAP"/>
<sequence length="93" mass="10063">MASSYVSSEESKDHTPKGTMKRTWSNDSLSGQSGAPRACVCAPTTHAGSFRCRLHRVNSHGHQHQSHHHHQSNAPLPPQPAVSASTTRTVEAQ</sequence>
<protein>
    <submittedName>
        <fullName evidence="2">Uncharacterized protein</fullName>
    </submittedName>
</protein>
<feature type="compositionally biased region" description="Polar residues" evidence="1">
    <location>
        <begin position="82"/>
        <end position="93"/>
    </location>
</feature>
<dbReference type="PANTHER" id="PTHR33132:SF128">
    <property type="entry name" value="OS01G0778900 PROTEIN"/>
    <property type="match status" value="1"/>
</dbReference>
<dbReference type="Proteomes" id="UP000017836">
    <property type="component" value="Unassembled WGS sequence"/>
</dbReference>
<dbReference type="EMBL" id="KI393908">
    <property type="protein sequence ID" value="ERN06399.1"/>
    <property type="molecule type" value="Genomic_DNA"/>
</dbReference>
<evidence type="ECO:0000313" key="3">
    <source>
        <dbReference type="Proteomes" id="UP000017836"/>
    </source>
</evidence>
<evidence type="ECO:0000313" key="2">
    <source>
        <dbReference type="EMBL" id="ERN06399.1"/>
    </source>
</evidence>
<keyword evidence="3" id="KW-1185">Reference proteome</keyword>
<organism evidence="2 3">
    <name type="scientific">Amborella trichopoda</name>
    <dbReference type="NCBI Taxonomy" id="13333"/>
    <lineage>
        <taxon>Eukaryota</taxon>
        <taxon>Viridiplantae</taxon>
        <taxon>Streptophyta</taxon>
        <taxon>Embryophyta</taxon>
        <taxon>Tracheophyta</taxon>
        <taxon>Spermatophyta</taxon>
        <taxon>Magnoliopsida</taxon>
        <taxon>Amborellales</taxon>
        <taxon>Amborellaceae</taxon>
        <taxon>Amborella</taxon>
    </lineage>
</organism>
<name>W1PFA0_AMBTC</name>
<evidence type="ECO:0000256" key="1">
    <source>
        <dbReference type="SAM" id="MobiDB-lite"/>
    </source>
</evidence>
<reference evidence="3" key="1">
    <citation type="journal article" date="2013" name="Science">
        <title>The Amborella genome and the evolution of flowering plants.</title>
        <authorList>
            <consortium name="Amborella Genome Project"/>
        </authorList>
    </citation>
    <scope>NUCLEOTIDE SEQUENCE [LARGE SCALE GENOMIC DNA]</scope>
</reference>
<accession>W1PFA0</accession>
<dbReference type="eggNOG" id="ENOG502SAC2">
    <property type="taxonomic scope" value="Eukaryota"/>
</dbReference>
<feature type="compositionally biased region" description="Basic residues" evidence="1">
    <location>
        <begin position="53"/>
        <end position="71"/>
    </location>
</feature>
<dbReference type="HOGENOM" id="CLU_2402602_0_0_1"/>
<gene>
    <name evidence="2" type="ORF">AMTR_s00016p00253230</name>
</gene>
<feature type="region of interest" description="Disordered" evidence="1">
    <location>
        <begin position="53"/>
        <end position="93"/>
    </location>
</feature>